<gene>
    <name evidence="2" type="ORF">GJA_3812</name>
</gene>
<sequence length="154" mass="17004">MMMEQVMRQHGFTLIELMVALLIIGILAALAYPSYQAYIVRGKRAQGQAALLQLMQQQERYFSQNNSYLAFSSASTEPHEKMFQWWSGASAAQSAYEIEGVACPGEVIALCVELRAMPGTIHVDENFRDADCGTLILSSTGRHAAGGKAKRCWP</sequence>
<dbReference type="InterPro" id="IPR045584">
    <property type="entry name" value="Pilin-like"/>
</dbReference>
<evidence type="ECO:0000313" key="2">
    <source>
        <dbReference type="EMBL" id="CDG84426.1"/>
    </source>
</evidence>
<dbReference type="NCBIfam" id="TIGR02532">
    <property type="entry name" value="IV_pilin_GFxxxE"/>
    <property type="match status" value="1"/>
</dbReference>
<evidence type="ECO:0000256" key="1">
    <source>
        <dbReference type="SAM" id="Phobius"/>
    </source>
</evidence>
<accession>W0V987</accession>
<organism evidence="2 3">
    <name type="scientific">Janthinobacterium agaricidamnosum NBRC 102515 = DSM 9628</name>
    <dbReference type="NCBI Taxonomy" id="1349767"/>
    <lineage>
        <taxon>Bacteria</taxon>
        <taxon>Pseudomonadati</taxon>
        <taxon>Pseudomonadota</taxon>
        <taxon>Betaproteobacteria</taxon>
        <taxon>Burkholderiales</taxon>
        <taxon>Oxalobacteraceae</taxon>
        <taxon>Janthinobacterium</taxon>
    </lineage>
</organism>
<feature type="transmembrane region" description="Helical" evidence="1">
    <location>
        <begin position="12"/>
        <end position="32"/>
    </location>
</feature>
<dbReference type="PROSITE" id="PS00409">
    <property type="entry name" value="PROKAR_NTER_METHYL"/>
    <property type="match status" value="1"/>
</dbReference>
<dbReference type="eggNOG" id="COG4968">
    <property type="taxonomic scope" value="Bacteria"/>
</dbReference>
<keyword evidence="1" id="KW-0472">Membrane</keyword>
<dbReference type="EMBL" id="HG322949">
    <property type="protein sequence ID" value="CDG84426.1"/>
    <property type="molecule type" value="Genomic_DNA"/>
</dbReference>
<dbReference type="PANTHER" id="PTHR30093:SF47">
    <property type="entry name" value="TYPE IV PILUS NON-CORE MINOR PILIN PILE"/>
    <property type="match status" value="1"/>
</dbReference>
<dbReference type="KEGG" id="jag:GJA_3812"/>
<dbReference type="AlphaFoldDB" id="W0V987"/>
<dbReference type="SUPFAM" id="SSF54523">
    <property type="entry name" value="Pili subunits"/>
    <property type="match status" value="1"/>
</dbReference>
<dbReference type="InterPro" id="IPR012902">
    <property type="entry name" value="N_methyl_site"/>
</dbReference>
<keyword evidence="3" id="KW-1185">Reference proteome</keyword>
<protein>
    <submittedName>
        <fullName evidence="2">Prepilin-type N-terminal cleavage/methylation domain protein</fullName>
    </submittedName>
</protein>
<dbReference type="Gene3D" id="3.30.700.10">
    <property type="entry name" value="Glycoprotein, Type 4 Pilin"/>
    <property type="match status" value="1"/>
</dbReference>
<name>W0V987_9BURK</name>
<dbReference type="Pfam" id="PF07963">
    <property type="entry name" value="N_methyl"/>
    <property type="match status" value="1"/>
</dbReference>
<dbReference type="PANTHER" id="PTHR30093">
    <property type="entry name" value="GENERAL SECRETION PATHWAY PROTEIN G"/>
    <property type="match status" value="1"/>
</dbReference>
<keyword evidence="1" id="KW-0812">Transmembrane</keyword>
<evidence type="ECO:0000313" key="3">
    <source>
        <dbReference type="Proteomes" id="UP000027604"/>
    </source>
</evidence>
<proteinExistence type="predicted"/>
<reference evidence="2 3" key="1">
    <citation type="journal article" date="2015" name="Genome Announc.">
        <title>Genome Sequence of Mushroom Soft-Rot Pathogen Janthinobacterium agaricidamnosum.</title>
        <authorList>
            <person name="Graupner K."/>
            <person name="Lackner G."/>
            <person name="Hertweck C."/>
        </authorList>
    </citation>
    <scope>NUCLEOTIDE SEQUENCE [LARGE SCALE GENOMIC DNA]</scope>
    <source>
        <strain evidence="3">NBRC 102515 / DSM 9628</strain>
    </source>
</reference>
<dbReference type="InterPro" id="IPR031982">
    <property type="entry name" value="PilE-like"/>
</dbReference>
<dbReference type="STRING" id="1349767.GJA_3812"/>
<dbReference type="HOGENOM" id="CLU_091705_6_1_4"/>
<keyword evidence="1" id="KW-1133">Transmembrane helix</keyword>
<dbReference type="GO" id="GO:0043683">
    <property type="term" value="P:type IV pilus assembly"/>
    <property type="evidence" value="ECO:0007669"/>
    <property type="project" value="InterPro"/>
</dbReference>
<dbReference type="PATRIC" id="fig|1349767.4.peg.404"/>
<dbReference type="Proteomes" id="UP000027604">
    <property type="component" value="Chromosome I"/>
</dbReference>
<dbReference type="Pfam" id="PF16732">
    <property type="entry name" value="ComP_DUS"/>
    <property type="match status" value="1"/>
</dbReference>